<dbReference type="AlphaFoldDB" id="A0A8S0Z0F7"/>
<evidence type="ECO:0000256" key="3">
    <source>
        <dbReference type="ARBA" id="ARBA00022547"/>
    </source>
</evidence>
<dbReference type="SUPFAM" id="SSF161060">
    <property type="entry name" value="ATP synthase B chain-like"/>
    <property type="match status" value="1"/>
</dbReference>
<dbReference type="InterPro" id="IPR013837">
    <property type="entry name" value="ATP_synth_F0_suB"/>
</dbReference>
<name>A0A8S0Z0F7_ARCPL</name>
<dbReference type="PANTHER" id="PTHR12733">
    <property type="entry name" value="MITOCHONDRIAL ATP SYNTHASE B CHAIN"/>
    <property type="match status" value="1"/>
</dbReference>
<keyword evidence="8 9" id="KW-0472">Membrane</keyword>
<protein>
    <recommendedName>
        <fullName evidence="9">ATP synthase subunit b</fullName>
    </recommendedName>
</protein>
<comment type="subunit">
    <text evidence="9">F-type ATPases have 2 components, CF(1) - the catalytic core - and CF(0) - the membrane proton channel. CF(1) and CF(0) have multiple subunits.</text>
</comment>
<evidence type="ECO:0000313" key="11">
    <source>
        <dbReference type="EMBL" id="CAB3225960.1"/>
    </source>
</evidence>
<evidence type="ECO:0000256" key="8">
    <source>
        <dbReference type="ARBA" id="ARBA00023136"/>
    </source>
</evidence>
<comment type="function">
    <text evidence="9">Subunit b, of the mitochondrial membrane ATP synthase complex (F(1)F(0) ATP synthase or Complex V) that produces ATP from ADP in the presence of a proton gradient across the membrane which is generated by electron transport complexes of the respiratory chain. ATP synthase complex consist of a soluble F(1) head domain - the catalytic core - and a membrane F(1) domain - the membrane proton channel. These two domains are linked by a central stalk rotating inside the F(1) region and a stationary peripheral stalk. During catalysis, ATP synthesis in the catalytic domain of F(1) is coupled via a rotary mechanism of the central stalk subunits to proton translocation. In vivo, can only synthesize ATP although its ATP hydrolase activity can be activated artificially in vitro. Part of the complex F(0) domain. Part of the complex F(0) domain and the peripheric stalk, which acts as a stator to hold the catalytic alpha(3)beta(3) subcomplex and subunit a/ATP6 static relative to the rotary elements.</text>
</comment>
<keyword evidence="2 9" id="KW-0813">Transport</keyword>
<dbReference type="EMBL" id="CADEBC010000208">
    <property type="protein sequence ID" value="CAB3225960.1"/>
    <property type="molecule type" value="Genomic_DNA"/>
</dbReference>
<accession>A0A8S0Z0F7</accession>
<keyword evidence="5 9" id="KW-0999">Mitochondrion inner membrane</keyword>
<comment type="similarity">
    <text evidence="1 9">Belongs to the eukaryotic ATPase B chain family.</text>
</comment>
<evidence type="ECO:0000256" key="10">
    <source>
        <dbReference type="SAM" id="MobiDB-lite"/>
    </source>
</evidence>
<comment type="caution">
    <text evidence="11">The sequence shown here is derived from an EMBL/GenBank/DDBJ whole genome shotgun (WGS) entry which is preliminary data.</text>
</comment>
<evidence type="ECO:0000256" key="2">
    <source>
        <dbReference type="ARBA" id="ARBA00022448"/>
    </source>
</evidence>
<evidence type="ECO:0000256" key="4">
    <source>
        <dbReference type="ARBA" id="ARBA00022781"/>
    </source>
</evidence>
<keyword evidence="6 9" id="KW-0406">Ion transport</keyword>
<dbReference type="Pfam" id="PF05405">
    <property type="entry name" value="Mt_ATP-synt_B"/>
    <property type="match status" value="1"/>
</dbReference>
<dbReference type="Proteomes" id="UP000494106">
    <property type="component" value="Unassembled WGS sequence"/>
</dbReference>
<evidence type="ECO:0000256" key="9">
    <source>
        <dbReference type="RuleBase" id="RU368017"/>
    </source>
</evidence>
<dbReference type="GO" id="GO:0045259">
    <property type="term" value="C:proton-transporting ATP synthase complex"/>
    <property type="evidence" value="ECO:0007669"/>
    <property type="project" value="UniProtKB-KW"/>
</dbReference>
<dbReference type="OrthoDB" id="67388at2759"/>
<dbReference type="Gene3D" id="1.20.5.2210">
    <property type="match status" value="1"/>
</dbReference>
<dbReference type="GO" id="GO:0046933">
    <property type="term" value="F:proton-transporting ATP synthase activity, rotational mechanism"/>
    <property type="evidence" value="ECO:0007669"/>
    <property type="project" value="TreeGrafter"/>
</dbReference>
<keyword evidence="7 9" id="KW-0496">Mitochondrion</keyword>
<keyword evidence="12" id="KW-1185">Reference proteome</keyword>
<keyword evidence="4 9" id="KW-0375">Hydrogen ion transport</keyword>
<evidence type="ECO:0000256" key="1">
    <source>
        <dbReference type="ARBA" id="ARBA00007479"/>
    </source>
</evidence>
<sequence length="262" mass="29897">MITRRITGFGIHQLRFQVAVVPATHSNVCTPKKQVCPGSGKRTDRGTRGPAGTSLKRATHSGECRLGFIPEEWFQFLYSKTGVSGPYILMIGLANYVASKEILVMEHEYYSGLSVALVVYLVTKNFGRQIGEILDKEVKAVEDLMQKDRNEEIASHDAIIKDGELAQARAKAQEILMEAKKENIVLQLEAEYRERLMVAYRAVRDRLQYHLKRSRTEKRFQQRWMIEWILKNVNKSITPEFQREALSSAIRDLAALASQVKK</sequence>
<evidence type="ECO:0000256" key="5">
    <source>
        <dbReference type="ARBA" id="ARBA00022792"/>
    </source>
</evidence>
<keyword evidence="3 9" id="KW-0138">CF(0)</keyword>
<evidence type="ECO:0000313" key="12">
    <source>
        <dbReference type="Proteomes" id="UP000494106"/>
    </source>
</evidence>
<gene>
    <name evidence="11" type="ORF">APLA_LOCUS2663</name>
</gene>
<dbReference type="InterPro" id="IPR008688">
    <property type="entry name" value="ATP_synth_Bsub_B/MI25"/>
</dbReference>
<proteinExistence type="inferred from homology"/>
<organism evidence="11 12">
    <name type="scientific">Arctia plantaginis</name>
    <name type="common">Wood tiger moth</name>
    <name type="synonym">Phalaena plantaginis</name>
    <dbReference type="NCBI Taxonomy" id="874455"/>
    <lineage>
        <taxon>Eukaryota</taxon>
        <taxon>Metazoa</taxon>
        <taxon>Ecdysozoa</taxon>
        <taxon>Arthropoda</taxon>
        <taxon>Hexapoda</taxon>
        <taxon>Insecta</taxon>
        <taxon>Pterygota</taxon>
        <taxon>Neoptera</taxon>
        <taxon>Endopterygota</taxon>
        <taxon>Lepidoptera</taxon>
        <taxon>Glossata</taxon>
        <taxon>Ditrysia</taxon>
        <taxon>Noctuoidea</taxon>
        <taxon>Erebidae</taxon>
        <taxon>Arctiinae</taxon>
        <taxon>Arctia</taxon>
    </lineage>
</organism>
<evidence type="ECO:0000256" key="7">
    <source>
        <dbReference type="ARBA" id="ARBA00023128"/>
    </source>
</evidence>
<feature type="region of interest" description="Disordered" evidence="10">
    <location>
        <begin position="33"/>
        <end position="56"/>
    </location>
</feature>
<reference evidence="11 12" key="1">
    <citation type="submission" date="2020-04" db="EMBL/GenBank/DDBJ databases">
        <authorList>
            <person name="Wallbank WR R."/>
            <person name="Pardo Diaz C."/>
            <person name="Kozak K."/>
            <person name="Martin S."/>
            <person name="Jiggins C."/>
            <person name="Moest M."/>
            <person name="Warren A I."/>
            <person name="Byers J.R.P. K."/>
            <person name="Montejo-Kovacevich G."/>
            <person name="Yen C E."/>
        </authorList>
    </citation>
    <scope>NUCLEOTIDE SEQUENCE [LARGE SCALE GENOMIC DNA]</scope>
</reference>
<dbReference type="GO" id="GO:0005743">
    <property type="term" value="C:mitochondrial inner membrane"/>
    <property type="evidence" value="ECO:0007669"/>
    <property type="project" value="UniProtKB-SubCell"/>
</dbReference>
<comment type="subcellular location">
    <subcellularLocation>
        <location evidence="9">Mitochondrion</location>
    </subcellularLocation>
    <subcellularLocation>
        <location evidence="9">Mitochondrion inner membrane</location>
    </subcellularLocation>
</comment>
<dbReference type="PANTHER" id="PTHR12733:SF3">
    <property type="entry name" value="ATP SYNTHASE F(0) COMPLEX SUBUNIT B1, MITOCHONDRIAL"/>
    <property type="match status" value="1"/>
</dbReference>
<evidence type="ECO:0000256" key="6">
    <source>
        <dbReference type="ARBA" id="ARBA00023065"/>
    </source>
</evidence>